<dbReference type="EMBL" id="LMWY01000031">
    <property type="protein sequence ID" value="KUN99738.1"/>
    <property type="molecule type" value="Genomic_DNA"/>
</dbReference>
<sequence length="262" mass="29432">MQQNWRYCGGQIKLWREEASVSRQALAEEAGYDYEYVKSMECGRRRPTLRLLQTADQLCGARGKLLAGHEYLKPEKFLSYAEDYVRYEAEAISLGFYQPLHIPGLLQTEETMRALLNAYLPPLDDETIEERVAGRLERQALLGKQTRAFSFAIGEAALRNPVGGRDSHKRQLLRLLAVGKARNVTIQVLPFVGAGPGVDGPFVLVETGEHELLVFEEGQETGRLYADAEKVSAIVQRHAMILRQALSPEESARFIAKLAEEL</sequence>
<protein>
    <submittedName>
        <fullName evidence="2">DNA-binding protein</fullName>
    </submittedName>
</protein>
<dbReference type="RefSeq" id="WP_062721625.1">
    <property type="nucleotide sequence ID" value="NZ_KQ948931.1"/>
</dbReference>
<evidence type="ECO:0000259" key="1">
    <source>
        <dbReference type="PROSITE" id="PS50943"/>
    </source>
</evidence>
<dbReference type="CDD" id="cd00093">
    <property type="entry name" value="HTH_XRE"/>
    <property type="match status" value="1"/>
</dbReference>
<organism evidence="2 3">
    <name type="scientific">Streptomyces caeruleatus</name>
    <dbReference type="NCBI Taxonomy" id="661399"/>
    <lineage>
        <taxon>Bacteria</taxon>
        <taxon>Bacillati</taxon>
        <taxon>Actinomycetota</taxon>
        <taxon>Actinomycetes</taxon>
        <taxon>Kitasatosporales</taxon>
        <taxon>Streptomycetaceae</taxon>
        <taxon>Streptomyces</taxon>
    </lineage>
</organism>
<dbReference type="Pfam" id="PF13560">
    <property type="entry name" value="HTH_31"/>
    <property type="match status" value="1"/>
</dbReference>
<accession>A0A101TWN5</accession>
<dbReference type="InterPro" id="IPR043917">
    <property type="entry name" value="DUF5753"/>
</dbReference>
<dbReference type="OrthoDB" id="5177600at2"/>
<dbReference type="GO" id="GO:0003677">
    <property type="term" value="F:DNA binding"/>
    <property type="evidence" value="ECO:0007669"/>
    <property type="project" value="UniProtKB-KW"/>
</dbReference>
<comment type="caution">
    <text evidence="2">The sequence shown here is derived from an EMBL/GenBank/DDBJ whole genome shotgun (WGS) entry which is preliminary data.</text>
</comment>
<gene>
    <name evidence="2" type="ORF">AQJ67_25345</name>
</gene>
<dbReference type="InterPro" id="IPR010982">
    <property type="entry name" value="Lambda_DNA-bd_dom_sf"/>
</dbReference>
<dbReference type="Proteomes" id="UP000053429">
    <property type="component" value="Unassembled WGS sequence"/>
</dbReference>
<dbReference type="SUPFAM" id="SSF47413">
    <property type="entry name" value="lambda repressor-like DNA-binding domains"/>
    <property type="match status" value="1"/>
</dbReference>
<dbReference type="STRING" id="661399.AQJ67_25345"/>
<proteinExistence type="predicted"/>
<dbReference type="AlphaFoldDB" id="A0A101TWN5"/>
<dbReference type="Pfam" id="PF19054">
    <property type="entry name" value="DUF5753"/>
    <property type="match status" value="1"/>
</dbReference>
<reference evidence="2 3" key="1">
    <citation type="submission" date="2015-10" db="EMBL/GenBank/DDBJ databases">
        <title>Draft genome sequence of Streptomyces caeruleatus NRRL B-24802, type strain for the species Streptomyces caeruleatus.</title>
        <authorList>
            <person name="Ruckert C."/>
            <person name="Winkler A."/>
            <person name="Kalinowski J."/>
            <person name="Kampfer P."/>
            <person name="Glaeser S."/>
        </authorList>
    </citation>
    <scope>NUCLEOTIDE SEQUENCE [LARGE SCALE GENOMIC DNA]</scope>
    <source>
        <strain evidence="2 3">NRRL B-24802</strain>
    </source>
</reference>
<dbReference type="SMART" id="SM00530">
    <property type="entry name" value="HTH_XRE"/>
    <property type="match status" value="1"/>
</dbReference>
<evidence type="ECO:0000313" key="3">
    <source>
        <dbReference type="Proteomes" id="UP000053429"/>
    </source>
</evidence>
<name>A0A101TWN5_9ACTN</name>
<keyword evidence="3" id="KW-1185">Reference proteome</keyword>
<dbReference type="InterPro" id="IPR001387">
    <property type="entry name" value="Cro/C1-type_HTH"/>
</dbReference>
<dbReference type="PROSITE" id="PS50943">
    <property type="entry name" value="HTH_CROC1"/>
    <property type="match status" value="1"/>
</dbReference>
<dbReference type="Gene3D" id="1.10.260.40">
    <property type="entry name" value="lambda repressor-like DNA-binding domains"/>
    <property type="match status" value="1"/>
</dbReference>
<feature type="domain" description="HTH cro/C1-type" evidence="1">
    <location>
        <begin position="12"/>
        <end position="66"/>
    </location>
</feature>
<keyword evidence="2" id="KW-0238">DNA-binding</keyword>
<evidence type="ECO:0000313" key="2">
    <source>
        <dbReference type="EMBL" id="KUN99738.1"/>
    </source>
</evidence>